<dbReference type="OrthoDB" id="4814848at2759"/>
<evidence type="ECO:0000313" key="1">
    <source>
        <dbReference type="EMBL" id="PFH62037.1"/>
    </source>
</evidence>
<dbReference type="Proteomes" id="UP000037136">
    <property type="component" value="Unassembled WGS sequence"/>
</dbReference>
<protein>
    <submittedName>
        <fullName evidence="1">Uncharacterized protein</fullName>
    </submittedName>
</protein>
<evidence type="ECO:0000313" key="2">
    <source>
        <dbReference type="Proteomes" id="UP000037136"/>
    </source>
</evidence>
<name>A0A2A9PMA9_OPHUN</name>
<dbReference type="EMBL" id="LAZP02000044">
    <property type="protein sequence ID" value="PFH62037.1"/>
    <property type="molecule type" value="Genomic_DNA"/>
</dbReference>
<dbReference type="STRING" id="268505.A0A2A9PMA9"/>
<keyword evidence="2" id="KW-1185">Reference proteome</keyword>
<reference evidence="1 2" key="1">
    <citation type="journal article" date="2015" name="BMC Genomics">
        <title>Gene expression during zombie ant biting behavior reflects the complexity underlying fungal parasitic behavioral manipulation.</title>
        <authorList>
            <person name="de Bekker C."/>
            <person name="Ohm R.A."/>
            <person name="Loreto R.G."/>
            <person name="Sebastian A."/>
            <person name="Albert I."/>
            <person name="Merrow M."/>
            <person name="Brachmann A."/>
            <person name="Hughes D.P."/>
        </authorList>
    </citation>
    <scope>NUCLEOTIDE SEQUENCE [LARGE SCALE GENOMIC DNA]</scope>
    <source>
        <strain evidence="1 2">SC16a</strain>
    </source>
</reference>
<organism evidence="1 2">
    <name type="scientific">Ophiocordyceps unilateralis</name>
    <name type="common">Zombie-ant fungus</name>
    <name type="synonym">Torrubia unilateralis</name>
    <dbReference type="NCBI Taxonomy" id="268505"/>
    <lineage>
        <taxon>Eukaryota</taxon>
        <taxon>Fungi</taxon>
        <taxon>Dikarya</taxon>
        <taxon>Ascomycota</taxon>
        <taxon>Pezizomycotina</taxon>
        <taxon>Sordariomycetes</taxon>
        <taxon>Hypocreomycetidae</taxon>
        <taxon>Hypocreales</taxon>
        <taxon>Ophiocordycipitaceae</taxon>
        <taxon>Ophiocordyceps</taxon>
    </lineage>
</organism>
<dbReference type="AlphaFoldDB" id="A0A2A9PMA9"/>
<comment type="caution">
    <text evidence="1">The sequence shown here is derived from an EMBL/GenBank/DDBJ whole genome shotgun (WGS) entry which is preliminary data.</text>
</comment>
<proteinExistence type="predicted"/>
<sequence length="421" mass="46256">MDTEHGSYSHLQWATSWPASVAPTSPVRSAYVPRASPDASMDRHDPSFFLDPWPDELRPFESNLPDGTFTATWARFDASDNGLLPSTGNFPAHAWNPDNANPSAFPNGQSTLPVHQCGANCTTCAPKNVPEPEGDAVHLTRSPTASVNISPDQPQRKTIEKQIRDFIDSGKNSFRKPVLSGLGRNPHETILAQQRVLHPTGRFPGLFPNAAAANQAICDLQNLSRMPKQDYTTPDNDSTFPVTDADMVAVVASVFDAISDWTDVVEWKRLVPRDDLGRITDELVVRRSGAPGVYHTNMEALRPTEPELANILPPLLVQQRKILGQVPSDQTVECISWAIVQAAIKSQQGNTQVPYCARVEAICFSLRYSKQLVKSLLTAGDGWTLRIVNSPKKEFYGKEKNRRVNANKARRMGKAAGRGGA</sequence>
<accession>A0A2A9PMA9</accession>
<reference evidence="1 2" key="2">
    <citation type="journal article" date="2017" name="Sci. Rep.">
        <title>Ant-infecting Ophiocordyceps genomes reveal a high diversity of potential behavioral manipulation genes and a possible major role for enterotoxins.</title>
        <authorList>
            <person name="de Bekker C."/>
            <person name="Ohm R.A."/>
            <person name="Evans H.C."/>
            <person name="Brachmann A."/>
            <person name="Hughes D.P."/>
        </authorList>
    </citation>
    <scope>NUCLEOTIDE SEQUENCE [LARGE SCALE GENOMIC DNA]</scope>
    <source>
        <strain evidence="1 2">SC16a</strain>
    </source>
</reference>
<gene>
    <name evidence="1" type="ORF">XA68_15360</name>
</gene>